<keyword evidence="5" id="KW-0812">Transmembrane</keyword>
<accession>A0A5M6CZJ8</accession>
<keyword evidence="10" id="KW-1185">Reference proteome</keyword>
<dbReference type="GO" id="GO:1990281">
    <property type="term" value="C:efflux pump complex"/>
    <property type="evidence" value="ECO:0007669"/>
    <property type="project" value="TreeGrafter"/>
</dbReference>
<evidence type="ECO:0000256" key="1">
    <source>
        <dbReference type="ARBA" id="ARBA00004442"/>
    </source>
</evidence>
<comment type="similarity">
    <text evidence="2">Belongs to the outer membrane factor (OMF) (TC 1.B.17) family.</text>
</comment>
<dbReference type="PANTHER" id="PTHR30026">
    <property type="entry name" value="OUTER MEMBRANE PROTEIN TOLC"/>
    <property type="match status" value="1"/>
</dbReference>
<keyword evidence="3" id="KW-0813">Transport</keyword>
<feature type="region of interest" description="Disordered" evidence="8">
    <location>
        <begin position="637"/>
        <end position="725"/>
    </location>
</feature>
<comment type="subcellular location">
    <subcellularLocation>
        <location evidence="1">Cell outer membrane</location>
    </subcellularLocation>
</comment>
<dbReference type="GO" id="GO:0015288">
    <property type="term" value="F:porin activity"/>
    <property type="evidence" value="ECO:0007669"/>
    <property type="project" value="TreeGrafter"/>
</dbReference>
<evidence type="ECO:0000256" key="2">
    <source>
        <dbReference type="ARBA" id="ARBA00007613"/>
    </source>
</evidence>
<keyword evidence="6" id="KW-0472">Membrane</keyword>
<evidence type="ECO:0000256" key="5">
    <source>
        <dbReference type="ARBA" id="ARBA00022692"/>
    </source>
</evidence>
<evidence type="ECO:0000256" key="6">
    <source>
        <dbReference type="ARBA" id="ARBA00023136"/>
    </source>
</evidence>
<evidence type="ECO:0000313" key="10">
    <source>
        <dbReference type="Proteomes" id="UP000324479"/>
    </source>
</evidence>
<dbReference type="Gene3D" id="1.20.1600.10">
    <property type="entry name" value="Outer membrane efflux proteins (OEP)"/>
    <property type="match status" value="1"/>
</dbReference>
<dbReference type="PANTHER" id="PTHR30026:SF23">
    <property type="entry name" value="TO APRF-PUTATIVE OUTER MEMBRANE EFFLUX PROTEIN OR SECRETED ALKALINE PHOSPHATASE-RELATED"/>
    <property type="match status" value="1"/>
</dbReference>
<evidence type="ECO:0000256" key="3">
    <source>
        <dbReference type="ARBA" id="ARBA00022448"/>
    </source>
</evidence>
<dbReference type="SUPFAM" id="SSF56954">
    <property type="entry name" value="Outer membrane efflux proteins (OEP)"/>
    <property type="match status" value="1"/>
</dbReference>
<dbReference type="InterPro" id="IPR051906">
    <property type="entry name" value="TolC-like"/>
</dbReference>
<dbReference type="RefSeq" id="WP_150078901.1">
    <property type="nucleotide sequence ID" value="NZ_VWOX01000016.1"/>
</dbReference>
<comment type="caution">
    <text evidence="9">The sequence shown here is derived from an EMBL/GenBank/DDBJ whole genome shotgun (WGS) entry which is preliminary data.</text>
</comment>
<keyword evidence="4" id="KW-1134">Transmembrane beta strand</keyword>
<name>A0A5M6CZJ8_9BACT</name>
<dbReference type="EMBL" id="VWOX01000016">
    <property type="protein sequence ID" value="KAA5539840.1"/>
    <property type="molecule type" value="Genomic_DNA"/>
</dbReference>
<evidence type="ECO:0000256" key="7">
    <source>
        <dbReference type="ARBA" id="ARBA00023237"/>
    </source>
</evidence>
<proteinExistence type="inferred from homology"/>
<evidence type="ECO:0000313" key="9">
    <source>
        <dbReference type="EMBL" id="KAA5539840.1"/>
    </source>
</evidence>
<dbReference type="Proteomes" id="UP000324479">
    <property type="component" value="Unassembled WGS sequence"/>
</dbReference>
<evidence type="ECO:0000256" key="4">
    <source>
        <dbReference type="ARBA" id="ARBA00022452"/>
    </source>
</evidence>
<dbReference type="GO" id="GO:0015562">
    <property type="term" value="F:efflux transmembrane transporter activity"/>
    <property type="evidence" value="ECO:0007669"/>
    <property type="project" value="InterPro"/>
</dbReference>
<organism evidence="9 10">
    <name type="scientific">Roseiconus nitratireducens</name>
    <dbReference type="NCBI Taxonomy" id="2605748"/>
    <lineage>
        <taxon>Bacteria</taxon>
        <taxon>Pseudomonadati</taxon>
        <taxon>Planctomycetota</taxon>
        <taxon>Planctomycetia</taxon>
        <taxon>Pirellulales</taxon>
        <taxon>Pirellulaceae</taxon>
        <taxon>Roseiconus</taxon>
    </lineage>
</organism>
<dbReference type="Pfam" id="PF02321">
    <property type="entry name" value="OEP"/>
    <property type="match status" value="1"/>
</dbReference>
<reference evidence="9 10" key="1">
    <citation type="submission" date="2019-08" db="EMBL/GenBank/DDBJ databases">
        <authorList>
            <person name="Dhanesh K."/>
            <person name="Kumar G."/>
            <person name="Sasikala C."/>
            <person name="Venkata Ramana C."/>
        </authorList>
    </citation>
    <scope>NUCLEOTIDE SEQUENCE [LARGE SCALE GENOMIC DNA]</scope>
    <source>
        <strain evidence="9 10">JC645</strain>
    </source>
</reference>
<feature type="compositionally biased region" description="Polar residues" evidence="8">
    <location>
        <begin position="637"/>
        <end position="649"/>
    </location>
</feature>
<dbReference type="GO" id="GO:0009279">
    <property type="term" value="C:cell outer membrane"/>
    <property type="evidence" value="ECO:0007669"/>
    <property type="project" value="UniProtKB-SubCell"/>
</dbReference>
<evidence type="ECO:0000256" key="8">
    <source>
        <dbReference type="SAM" id="MobiDB-lite"/>
    </source>
</evidence>
<dbReference type="AlphaFoldDB" id="A0A5M6CZJ8"/>
<sequence>MTIQNESPKQLKRRRLRELVTALAVAITVPATTGCRVWDHLGPGPHDTTESYHRNVDMAIEYPEVAQCATPVTAAAETAAEPRALVDPATLPTLELTLNDAVAMAMQNSPVIRRISGTVNSVGGAATVYDPSLIATSQQGTEAALAAYDAQFNQSLNWFTTDRPNNIQTGGLGGAFTPRVTVGTAAAFQAELRKRTATGASFALRHVVDYDRNNRPFRQFSSDFNGWVEAEWRQPILRGAGLQYNRIVGNATAPGQYNGVMVARINEDTALADFESDVIALVSDVEQAYWDLWTAYRLLEANVKGRESALKTFQYQRARLEVGAGRQDEEAQAQSQFYQFQASVQARLASEDGLYAREQRLRYLLGLPATDDKLIKPTTDPIDTKVVYDWNSALAQALDRRVEIRRQRFQVKRRELELYAARLNKRPQLDLVSLYRYRGLGNNLFGDTDDGPLNGLYSSITDGDYQEWQAGFEFSLPVGLRRASAAVANARLQVNRERAVLAETELAISHDLSDAVRSLELTFQLVETNYNRYQSDLRQSSVLERRYLDGLDNINFLLQAQRQVVVSESDFYRSLANYNLAIRELHREKGSLLAYNQVQLAEGAWAPGAQMDAYEKGLFLAPRLHPEDVTIPAPITRQSFDPSAIQSTGGVPADGASMQSGPIETLPADSGLLESSPVEILPGAKQLSDEVPAEPGRRVGGPFEMPADGGRINQDGILEPPTTAE</sequence>
<keyword evidence="7" id="KW-0998">Cell outer membrane</keyword>
<gene>
    <name evidence="9" type="ORF">FYK55_22575</name>
</gene>
<dbReference type="InterPro" id="IPR003423">
    <property type="entry name" value="OMP_efflux"/>
</dbReference>
<protein>
    <submittedName>
        <fullName evidence="9">TolC family protein</fullName>
    </submittedName>
</protein>